<name>A0A1A9ARK7_PLAOA</name>
<evidence type="ECO:0000313" key="2">
    <source>
        <dbReference type="Proteomes" id="UP000078550"/>
    </source>
</evidence>
<accession>A0A1A9ARK7</accession>
<dbReference type="AlphaFoldDB" id="A0A1A9ARK7"/>
<sequence length="504" mass="59974">MAEPDYDIFEYLEEYLQKEDLIKPNDDTYNTFFCFKPNDLPFMSEHNVMNICKKFVIFFENLKDAYRQDTTKYSKYREYMNYWLTYKLVSIAFPDKDKPKFYEFIQSNYSLFSSDVELYDKIYQIKGSNFNNMYILYELYRLYHELENNNLNKCKNFYEKCIKNYNSALHKCYFDDPKLCNPLEKFKHFYDRTRSSMLHKCVEKGLPILPKFVKPEPSDGMKFIDKFAYYLYQLSSKKTGKTLSIISNTKYSNLVKLLSLNYNLLLYSNEPEKKYHMMEILHEFIKFCKEKSTISSLDSLIRNFFSIFYERKRGTVPFLNLFIEEFFKNYYNVHKYEYDEIYKECSNKLSPSSSSSYCKVYNQCNHQLNTDLLTIKDNIQTHLKYKAPSAQKPLPQSSPIDIPLPIKEEDNASSNSTPINVGVGVGALLTLSFLYKFTPIGSWANRTFLGRGNTMYNYEEENDQDFFDHNSGFDSYISENEKFNVAYGASNYNIVLLYLFYIFN</sequence>
<dbReference type="Proteomes" id="UP000078550">
    <property type="component" value="Unassembled WGS sequence"/>
</dbReference>
<protein>
    <submittedName>
        <fullName evidence="1">PIR Superfamily Protein</fullName>
    </submittedName>
</protein>
<reference evidence="2" key="1">
    <citation type="submission" date="2016-05" db="EMBL/GenBank/DDBJ databases">
        <authorList>
            <person name="Naeem Raeece"/>
        </authorList>
    </citation>
    <scope>NUCLEOTIDE SEQUENCE [LARGE SCALE GENOMIC DNA]</scope>
</reference>
<dbReference type="EMBL" id="FLRE01002597">
    <property type="protein sequence ID" value="SBT58804.1"/>
    <property type="molecule type" value="Genomic_DNA"/>
</dbReference>
<evidence type="ECO:0000313" key="1">
    <source>
        <dbReference type="EMBL" id="SBT58804.1"/>
    </source>
</evidence>
<organism evidence="1 2">
    <name type="scientific">Plasmodium ovale wallikeri</name>
    <dbReference type="NCBI Taxonomy" id="864142"/>
    <lineage>
        <taxon>Eukaryota</taxon>
        <taxon>Sar</taxon>
        <taxon>Alveolata</taxon>
        <taxon>Apicomplexa</taxon>
        <taxon>Aconoidasida</taxon>
        <taxon>Haemosporida</taxon>
        <taxon>Plasmodiidae</taxon>
        <taxon>Plasmodium</taxon>
        <taxon>Plasmodium (Plasmodium)</taxon>
    </lineage>
</organism>
<proteinExistence type="predicted"/>
<gene>
    <name evidence="1" type="ORF">POVWA2_087990</name>
</gene>